<comment type="caution">
    <text evidence="2">The sequence shown here is derived from an EMBL/GenBank/DDBJ whole genome shotgun (WGS) entry which is preliminary data.</text>
</comment>
<evidence type="ECO:0000313" key="2">
    <source>
        <dbReference type="EMBL" id="GAA5054613.1"/>
    </source>
</evidence>
<evidence type="ECO:0000256" key="1">
    <source>
        <dbReference type="SAM" id="Phobius"/>
    </source>
</evidence>
<protein>
    <recommendedName>
        <fullName evidence="4">DUF4386 family protein</fullName>
    </recommendedName>
</protein>
<feature type="transmembrane region" description="Helical" evidence="1">
    <location>
        <begin position="214"/>
        <end position="232"/>
    </location>
</feature>
<feature type="transmembrane region" description="Helical" evidence="1">
    <location>
        <begin position="101"/>
        <end position="126"/>
    </location>
</feature>
<keyword evidence="1" id="KW-0812">Transmembrane</keyword>
<accession>A0ABP9KDK0</accession>
<proteinExistence type="predicted"/>
<keyword evidence="3" id="KW-1185">Reference proteome</keyword>
<feature type="transmembrane region" description="Helical" evidence="1">
    <location>
        <begin position="64"/>
        <end position="89"/>
    </location>
</feature>
<keyword evidence="1" id="KW-0472">Membrane</keyword>
<dbReference type="Proteomes" id="UP001500603">
    <property type="component" value="Unassembled WGS sequence"/>
</dbReference>
<dbReference type="EMBL" id="BAABJM010000002">
    <property type="protein sequence ID" value="GAA5054613.1"/>
    <property type="molecule type" value="Genomic_DNA"/>
</dbReference>
<name>A0ABP9KDK0_9NOCA</name>
<feature type="transmembrane region" description="Helical" evidence="1">
    <location>
        <begin position="146"/>
        <end position="169"/>
    </location>
</feature>
<sequence>MHTVTEIEDADDHVALRAQWVSLWLTPVFGAVLLIAFLAFPGFLPPMSPQDSAAEVADFYREHVGMIRFSMITFNLCGIMLIPFFMVIVLHIKRMSTPSQVLAYAYLAAVVSGATLFAIADIFWLVAAFRQDRAPELVQLLNDLAWITFTAPVGMLVAQAVCLALAVRLDDQPEPIFPRWVAPFSIVIALAMTPAACSVIFRTGPLAWDGLVSFWLRVVAFAVFVCVMFVVVRRATLRQDRARNAKARVR</sequence>
<feature type="transmembrane region" description="Helical" evidence="1">
    <location>
        <begin position="181"/>
        <end position="202"/>
    </location>
</feature>
<evidence type="ECO:0008006" key="4">
    <source>
        <dbReference type="Google" id="ProtNLM"/>
    </source>
</evidence>
<reference evidence="3" key="1">
    <citation type="journal article" date="2019" name="Int. J. Syst. Evol. Microbiol.">
        <title>The Global Catalogue of Microorganisms (GCM) 10K type strain sequencing project: providing services to taxonomists for standard genome sequencing and annotation.</title>
        <authorList>
            <consortium name="The Broad Institute Genomics Platform"/>
            <consortium name="The Broad Institute Genome Sequencing Center for Infectious Disease"/>
            <person name="Wu L."/>
            <person name="Ma J."/>
        </authorList>
    </citation>
    <scope>NUCLEOTIDE SEQUENCE [LARGE SCALE GENOMIC DNA]</scope>
    <source>
        <strain evidence="3">JCM 18298</strain>
    </source>
</reference>
<organism evidence="2 3">
    <name type="scientific">Nocardia callitridis</name>
    <dbReference type="NCBI Taxonomy" id="648753"/>
    <lineage>
        <taxon>Bacteria</taxon>
        <taxon>Bacillati</taxon>
        <taxon>Actinomycetota</taxon>
        <taxon>Actinomycetes</taxon>
        <taxon>Mycobacteriales</taxon>
        <taxon>Nocardiaceae</taxon>
        <taxon>Nocardia</taxon>
    </lineage>
</organism>
<keyword evidence="1" id="KW-1133">Transmembrane helix</keyword>
<gene>
    <name evidence="2" type="ORF">GCM10023318_29800</name>
</gene>
<feature type="transmembrane region" description="Helical" evidence="1">
    <location>
        <begin position="21"/>
        <end position="44"/>
    </location>
</feature>
<evidence type="ECO:0000313" key="3">
    <source>
        <dbReference type="Proteomes" id="UP001500603"/>
    </source>
</evidence>
<dbReference type="RefSeq" id="WP_345495929.1">
    <property type="nucleotide sequence ID" value="NZ_BAABJM010000002.1"/>
</dbReference>